<gene>
    <name evidence="4" type="ORF">J2Z79_003285</name>
</gene>
<dbReference type="EMBL" id="JAGGLG010000036">
    <property type="protein sequence ID" value="MBP2019843.1"/>
    <property type="molecule type" value="Genomic_DNA"/>
</dbReference>
<dbReference type="GO" id="GO:0005524">
    <property type="term" value="F:ATP binding"/>
    <property type="evidence" value="ECO:0007669"/>
    <property type="project" value="UniProtKB-KW"/>
</dbReference>
<protein>
    <submittedName>
        <fullName evidence="4">Energy-coupling factor transporter ATP-binding protein EcfA2</fullName>
    </submittedName>
</protein>
<keyword evidence="4" id="KW-0067">ATP-binding</keyword>
<keyword evidence="5" id="KW-1185">Reference proteome</keyword>
<dbReference type="Gene3D" id="3.40.50.300">
    <property type="entry name" value="P-loop containing nucleotide triphosphate hydrolases"/>
    <property type="match status" value="1"/>
</dbReference>
<dbReference type="SMART" id="SM00382">
    <property type="entry name" value="AAA"/>
    <property type="match status" value="1"/>
</dbReference>
<organism evidence="4 5">
    <name type="scientific">Symbiobacterium terraclitae</name>
    <dbReference type="NCBI Taxonomy" id="557451"/>
    <lineage>
        <taxon>Bacteria</taxon>
        <taxon>Bacillati</taxon>
        <taxon>Bacillota</taxon>
        <taxon>Clostridia</taxon>
        <taxon>Eubacteriales</taxon>
        <taxon>Symbiobacteriaceae</taxon>
        <taxon>Symbiobacterium</taxon>
    </lineage>
</organism>
<dbReference type="RefSeq" id="WP_209467945.1">
    <property type="nucleotide sequence ID" value="NZ_JAGGLG010000036.1"/>
</dbReference>
<keyword evidence="4" id="KW-0547">Nucleotide-binding</keyword>
<evidence type="ECO:0000256" key="2">
    <source>
        <dbReference type="SAM" id="MobiDB-lite"/>
    </source>
</evidence>
<dbReference type="Pfam" id="PF24883">
    <property type="entry name" value="NPHP3_N"/>
    <property type="match status" value="1"/>
</dbReference>
<evidence type="ECO:0000256" key="1">
    <source>
        <dbReference type="ARBA" id="ARBA00022737"/>
    </source>
</evidence>
<keyword evidence="1" id="KW-0677">Repeat</keyword>
<evidence type="ECO:0000313" key="4">
    <source>
        <dbReference type="EMBL" id="MBP2019843.1"/>
    </source>
</evidence>
<name>A0ABS4JWC8_9FIRM</name>
<proteinExistence type="predicted"/>
<accession>A0ABS4JWC8</accession>
<dbReference type="InterPro" id="IPR003593">
    <property type="entry name" value="AAA+_ATPase"/>
</dbReference>
<dbReference type="Proteomes" id="UP001519289">
    <property type="component" value="Unassembled WGS sequence"/>
</dbReference>
<dbReference type="InterPro" id="IPR056884">
    <property type="entry name" value="NPHP3-like_N"/>
</dbReference>
<evidence type="ECO:0000259" key="3">
    <source>
        <dbReference type="SMART" id="SM00382"/>
    </source>
</evidence>
<feature type="domain" description="AAA+ ATPase" evidence="3">
    <location>
        <begin position="32"/>
        <end position="249"/>
    </location>
</feature>
<dbReference type="SUPFAM" id="SSF52540">
    <property type="entry name" value="P-loop containing nucleoside triphosphate hydrolases"/>
    <property type="match status" value="2"/>
</dbReference>
<feature type="region of interest" description="Disordered" evidence="2">
    <location>
        <begin position="187"/>
        <end position="212"/>
    </location>
</feature>
<sequence length="393" mass="43456">MSQRGATSHFFAGANTPQGFYSRYDQIAPSARTKVIILKGGPGTGKSTFLKAIAEAVLERGHDVEYFHCSADNAAIDAIYIPAADAALMDGTAPHVVDPQFPGAVDEIINLGQYWEEPALRAKEVRERIVRLTRGYKFWFRRANDARRAALAWLEEWAAYHRECLDTARVYAASEAVIEAVAPAGGPGRAGDIPDGQPFGGPAPGAQERPSAGRVRRLFASAITYDGERSWLDSLFDRLDRRVVLVGPPGTGKKTILGRVADAALARGYRLDAFHCTMYPERVDHVRVHDTAAGVLTSFWPHEYTPKPGDEVIDTGEFVDRDRLSAFATEIAAAEAAYRTAIQREMHHLGQAKALHDELERCYIPHMDFAAIARVREETLERILAMIAERERE</sequence>
<evidence type="ECO:0000313" key="5">
    <source>
        <dbReference type="Proteomes" id="UP001519289"/>
    </source>
</evidence>
<comment type="caution">
    <text evidence="4">The sequence shown here is derived from an EMBL/GenBank/DDBJ whole genome shotgun (WGS) entry which is preliminary data.</text>
</comment>
<dbReference type="InterPro" id="IPR027417">
    <property type="entry name" value="P-loop_NTPase"/>
</dbReference>
<reference evidence="4 5" key="1">
    <citation type="submission" date="2021-03" db="EMBL/GenBank/DDBJ databases">
        <title>Genomic Encyclopedia of Type Strains, Phase IV (KMG-IV): sequencing the most valuable type-strain genomes for metagenomic binning, comparative biology and taxonomic classification.</title>
        <authorList>
            <person name="Goeker M."/>
        </authorList>
    </citation>
    <scope>NUCLEOTIDE SEQUENCE [LARGE SCALE GENOMIC DNA]</scope>
    <source>
        <strain evidence="4 5">DSM 27138</strain>
    </source>
</reference>